<gene>
    <name evidence="2" type="ORF">TVY486_0806590</name>
</gene>
<feature type="compositionally biased region" description="Polar residues" evidence="1">
    <location>
        <begin position="98"/>
        <end position="108"/>
    </location>
</feature>
<dbReference type="AlphaFoldDB" id="G0TZM4"/>
<dbReference type="EMBL" id="HE573024">
    <property type="protein sequence ID" value="CCC50052.1"/>
    <property type="molecule type" value="Genomic_DNA"/>
</dbReference>
<sequence>MYGQTGAGTATLHPGGSHKKSQRPVDYRREPLFFRIPTKQPLPSRTRYVVPAPVASLKPKGVSPRNLPKPPRTPVSTTSRDSLSIPRLPTPPGIAKPNSISPIASRTPSPKLVVQHKSLFVPRADSSSQGKRSERQQYAKEGVVCKAGTSGPFAPASCTRYGACTDLVESAEHNGFGTSGSTESATKFGTVVEKVSDAFGVWCQQSGASELWAKNDETRNNGVAASRNTETESVETCYDEPVLCFPSGENSVANCKRLRGGGIFTGNVVVSSRTASHATSNNPRTTVQNNEEGGLVVMYRRRTSCCRPLKKFRACMLKQTKQLGSTASQWGTPGVAQELVAEIARITSSCARPIPNRQSSSPTGSLSVRALMEAKVAKSLLRVVDGKQRRASASVTFQDTALRGVPGFKDAYLSTILGESNVASVKRLCRARASAERADVVYPCPKPADHSPVFVEGGARSAYRYRKSIESAVNPQEGGVPLYKNVASGNPCVSSCFSGEQHVRTGYEEVRGASRSCVSNGCMGEELRDRMGSKKFLGCSKDEKNDSVVPRFKNDRYEMAAHANALTQTKQESSKGENMAHVCLVEGKNTTAFSRAPLRLKVMTDDAYCLNEQCGAPGGQASMYRTGGKKVQNVSPKTFMSLSNLMMKDTQEVSNEKVKSIWRASEPPSEGVKAVCENLSNSRSFQSSLSPCSLMSPKDLERLCRTSSS</sequence>
<feature type="region of interest" description="Disordered" evidence="1">
    <location>
        <begin position="1"/>
        <end position="26"/>
    </location>
</feature>
<organism evidence="2">
    <name type="scientific">Trypanosoma vivax (strain Y486)</name>
    <dbReference type="NCBI Taxonomy" id="1055687"/>
    <lineage>
        <taxon>Eukaryota</taxon>
        <taxon>Discoba</taxon>
        <taxon>Euglenozoa</taxon>
        <taxon>Kinetoplastea</taxon>
        <taxon>Metakinetoplastina</taxon>
        <taxon>Trypanosomatida</taxon>
        <taxon>Trypanosomatidae</taxon>
        <taxon>Trypanosoma</taxon>
        <taxon>Duttonella</taxon>
    </lineage>
</organism>
<feature type="region of interest" description="Disordered" evidence="1">
    <location>
        <begin position="56"/>
        <end position="108"/>
    </location>
</feature>
<protein>
    <submittedName>
        <fullName evidence="2">Uncharacterized protein</fullName>
    </submittedName>
</protein>
<reference evidence="2" key="1">
    <citation type="journal article" date="2012" name="Proc. Natl. Acad. Sci. U.S.A.">
        <title>Antigenic diversity is generated by distinct evolutionary mechanisms in African trypanosome species.</title>
        <authorList>
            <person name="Jackson A.P."/>
            <person name="Berry A."/>
            <person name="Aslett M."/>
            <person name="Allison H.C."/>
            <person name="Burton P."/>
            <person name="Vavrova-Anderson J."/>
            <person name="Brown R."/>
            <person name="Browne H."/>
            <person name="Corton N."/>
            <person name="Hauser H."/>
            <person name="Gamble J."/>
            <person name="Gilderthorp R."/>
            <person name="Marcello L."/>
            <person name="McQuillan J."/>
            <person name="Otto T.D."/>
            <person name="Quail M.A."/>
            <person name="Sanders M.J."/>
            <person name="van Tonder A."/>
            <person name="Ginger M.L."/>
            <person name="Field M.C."/>
            <person name="Barry J.D."/>
            <person name="Hertz-Fowler C."/>
            <person name="Berriman M."/>
        </authorList>
    </citation>
    <scope>NUCLEOTIDE SEQUENCE</scope>
    <source>
        <strain evidence="2">Y486</strain>
    </source>
</reference>
<evidence type="ECO:0000313" key="2">
    <source>
        <dbReference type="EMBL" id="CCC50052.1"/>
    </source>
</evidence>
<name>G0TZM4_TRYVY</name>
<evidence type="ECO:0000256" key="1">
    <source>
        <dbReference type="SAM" id="MobiDB-lite"/>
    </source>
</evidence>
<accession>G0TZM4</accession>
<proteinExistence type="predicted"/>